<evidence type="ECO:0000256" key="4">
    <source>
        <dbReference type="ARBA" id="ARBA00023125"/>
    </source>
</evidence>
<keyword evidence="4" id="KW-0238">DNA-binding</keyword>
<evidence type="ECO:0000256" key="1">
    <source>
        <dbReference type="ARBA" id="ARBA00010641"/>
    </source>
</evidence>
<protein>
    <submittedName>
        <fullName evidence="7">RNA polymerase sigma-70 factor, ECF subfamily</fullName>
    </submittedName>
</protein>
<dbReference type="STRING" id="702745.SAMN05421818_10713"/>
<evidence type="ECO:0000256" key="5">
    <source>
        <dbReference type="ARBA" id="ARBA00023163"/>
    </source>
</evidence>
<dbReference type="InterPro" id="IPR007627">
    <property type="entry name" value="RNA_pol_sigma70_r2"/>
</dbReference>
<keyword evidence="5" id="KW-0804">Transcription</keyword>
<dbReference type="InterPro" id="IPR036388">
    <property type="entry name" value="WH-like_DNA-bd_sf"/>
</dbReference>
<accession>A0A1G8DH45</accession>
<dbReference type="AlphaFoldDB" id="A0A1G8DH45"/>
<dbReference type="Gene3D" id="1.10.10.10">
    <property type="entry name" value="Winged helix-like DNA-binding domain superfamily/Winged helix DNA-binding domain"/>
    <property type="match status" value="1"/>
</dbReference>
<dbReference type="SUPFAM" id="SSF88946">
    <property type="entry name" value="Sigma2 domain of RNA polymerase sigma factors"/>
    <property type="match status" value="1"/>
</dbReference>
<dbReference type="EMBL" id="FNDQ01000007">
    <property type="protein sequence ID" value="SDH56996.1"/>
    <property type="molecule type" value="Genomic_DNA"/>
</dbReference>
<dbReference type="InterPro" id="IPR014284">
    <property type="entry name" value="RNA_pol_sigma-70_dom"/>
</dbReference>
<dbReference type="InterPro" id="IPR039425">
    <property type="entry name" value="RNA_pol_sigma-70-like"/>
</dbReference>
<dbReference type="NCBIfam" id="TIGR02937">
    <property type="entry name" value="sigma70-ECF"/>
    <property type="match status" value="1"/>
</dbReference>
<dbReference type="PANTHER" id="PTHR43133">
    <property type="entry name" value="RNA POLYMERASE ECF-TYPE SIGMA FACTO"/>
    <property type="match status" value="1"/>
</dbReference>
<keyword evidence="8" id="KW-1185">Reference proteome</keyword>
<dbReference type="GO" id="GO:0006352">
    <property type="term" value="P:DNA-templated transcription initiation"/>
    <property type="evidence" value="ECO:0007669"/>
    <property type="project" value="InterPro"/>
</dbReference>
<evidence type="ECO:0000313" key="8">
    <source>
        <dbReference type="Proteomes" id="UP000243588"/>
    </source>
</evidence>
<evidence type="ECO:0000256" key="3">
    <source>
        <dbReference type="ARBA" id="ARBA00023082"/>
    </source>
</evidence>
<dbReference type="PANTHER" id="PTHR43133:SF8">
    <property type="entry name" value="RNA POLYMERASE SIGMA FACTOR HI_1459-RELATED"/>
    <property type="match status" value="1"/>
</dbReference>
<keyword evidence="2" id="KW-0805">Transcription regulation</keyword>
<dbReference type="Pfam" id="PF04542">
    <property type="entry name" value="Sigma70_r2"/>
    <property type="match status" value="1"/>
</dbReference>
<name>A0A1G8DH45_9FLAO</name>
<organism evidence="7 8">
    <name type="scientific">Myroides phaeus</name>
    <dbReference type="NCBI Taxonomy" id="702745"/>
    <lineage>
        <taxon>Bacteria</taxon>
        <taxon>Pseudomonadati</taxon>
        <taxon>Bacteroidota</taxon>
        <taxon>Flavobacteriia</taxon>
        <taxon>Flavobacteriales</taxon>
        <taxon>Flavobacteriaceae</taxon>
        <taxon>Myroides</taxon>
    </lineage>
</organism>
<feature type="domain" description="RNA polymerase sigma-70 region 2" evidence="6">
    <location>
        <begin position="15"/>
        <end position="76"/>
    </location>
</feature>
<dbReference type="GO" id="GO:0016987">
    <property type="term" value="F:sigma factor activity"/>
    <property type="evidence" value="ECO:0007669"/>
    <property type="project" value="UniProtKB-KW"/>
</dbReference>
<dbReference type="Proteomes" id="UP000243588">
    <property type="component" value="Unassembled WGS sequence"/>
</dbReference>
<dbReference type="Gene3D" id="1.10.1740.10">
    <property type="match status" value="1"/>
</dbReference>
<dbReference type="RefSeq" id="WP_090407136.1">
    <property type="nucleotide sequence ID" value="NZ_FNDQ01000007.1"/>
</dbReference>
<evidence type="ECO:0000313" key="7">
    <source>
        <dbReference type="EMBL" id="SDH56996.1"/>
    </source>
</evidence>
<dbReference type="InterPro" id="IPR013325">
    <property type="entry name" value="RNA_pol_sigma_r2"/>
</dbReference>
<proteinExistence type="inferred from homology"/>
<evidence type="ECO:0000256" key="2">
    <source>
        <dbReference type="ARBA" id="ARBA00023015"/>
    </source>
</evidence>
<dbReference type="GO" id="GO:0003677">
    <property type="term" value="F:DNA binding"/>
    <property type="evidence" value="ECO:0007669"/>
    <property type="project" value="UniProtKB-KW"/>
</dbReference>
<comment type="similarity">
    <text evidence="1">Belongs to the sigma-70 factor family. ECF subfamily.</text>
</comment>
<sequence length="183" mass="21689">MNKKSEDLQSWIDNYSLSLLNRAIYLLSNREDAEDMVQDVFIAAFEYYDSFRGESHPKTWLMNILKYKVADYYRKKYKSTGKIKLDHFFDASGQWKDDSVIGEWQDDQELLLDDATFRTTLTHCLDNLPAKWLIPVKLYYLEEKKATTVCQETGISTTNLWKILQRSRLQLRACLESNWFKTN</sequence>
<reference evidence="8" key="1">
    <citation type="submission" date="2016-10" db="EMBL/GenBank/DDBJ databases">
        <authorList>
            <person name="Varghese N."/>
            <person name="Submissions S."/>
        </authorList>
    </citation>
    <scope>NUCLEOTIDE SEQUENCE [LARGE SCALE GENOMIC DNA]</scope>
    <source>
        <strain evidence="8">DSM 23313</strain>
    </source>
</reference>
<dbReference type="SUPFAM" id="SSF88659">
    <property type="entry name" value="Sigma3 and sigma4 domains of RNA polymerase sigma factors"/>
    <property type="match status" value="1"/>
</dbReference>
<evidence type="ECO:0000259" key="6">
    <source>
        <dbReference type="Pfam" id="PF04542"/>
    </source>
</evidence>
<gene>
    <name evidence="7" type="ORF">SAMN05421818_10713</name>
</gene>
<dbReference type="InterPro" id="IPR013324">
    <property type="entry name" value="RNA_pol_sigma_r3/r4-like"/>
</dbReference>
<keyword evidence="3" id="KW-0731">Sigma factor</keyword>